<keyword evidence="2" id="KW-0547">Nucleotide-binding</keyword>
<dbReference type="SUPFAM" id="SSF140931">
    <property type="entry name" value="Fic-like"/>
    <property type="match status" value="1"/>
</dbReference>
<dbReference type="PANTHER" id="PTHR13504">
    <property type="entry name" value="FIDO DOMAIN-CONTAINING PROTEIN DDB_G0283145"/>
    <property type="match status" value="1"/>
</dbReference>
<dbReference type="Pfam" id="PF02661">
    <property type="entry name" value="Fic"/>
    <property type="match status" value="1"/>
</dbReference>
<feature type="site" description="Important for autoinhibition of adenylyltransferase activity" evidence="3">
    <location>
        <position position="43"/>
    </location>
</feature>
<dbReference type="InterPro" id="IPR040198">
    <property type="entry name" value="Fido_containing"/>
</dbReference>
<dbReference type="Proteomes" id="UP000219068">
    <property type="component" value="Unassembled WGS sequence"/>
</dbReference>
<dbReference type="GO" id="GO:0005524">
    <property type="term" value="F:ATP binding"/>
    <property type="evidence" value="ECO:0007669"/>
    <property type="project" value="UniProtKB-KW"/>
</dbReference>
<keyword evidence="2" id="KW-0067">ATP-binding</keyword>
<dbReference type="PROSITE" id="PS51459">
    <property type="entry name" value="FIDO"/>
    <property type="match status" value="1"/>
</dbReference>
<proteinExistence type="predicted"/>
<feature type="binding site" evidence="2">
    <location>
        <begin position="206"/>
        <end position="207"/>
    </location>
    <ligand>
        <name>ATP</name>
        <dbReference type="ChEBI" id="CHEBI:30616"/>
    </ligand>
</feature>
<evidence type="ECO:0000256" key="2">
    <source>
        <dbReference type="PIRSR" id="PIRSR640198-2"/>
    </source>
</evidence>
<dbReference type="InterPro" id="IPR003812">
    <property type="entry name" value="Fido"/>
</dbReference>
<evidence type="ECO:0000256" key="1">
    <source>
        <dbReference type="PIRSR" id="PIRSR640198-1"/>
    </source>
</evidence>
<feature type="domain" description="Fido" evidence="4">
    <location>
        <begin position="92"/>
        <end position="228"/>
    </location>
</feature>
<evidence type="ECO:0000256" key="3">
    <source>
        <dbReference type="PIRSR" id="PIRSR640198-3"/>
    </source>
</evidence>
<dbReference type="AlphaFoldDB" id="A0A285TSN4"/>
<evidence type="ECO:0000313" key="6">
    <source>
        <dbReference type="Proteomes" id="UP000219068"/>
    </source>
</evidence>
<feature type="binding site" evidence="2">
    <location>
        <begin position="174"/>
        <end position="181"/>
    </location>
    <ligand>
        <name>ATP</name>
        <dbReference type="ChEBI" id="CHEBI:30616"/>
    </ligand>
</feature>
<dbReference type="EMBL" id="OBMM01000005">
    <property type="protein sequence ID" value="SOC26926.1"/>
    <property type="molecule type" value="Genomic_DNA"/>
</dbReference>
<sequence>MMLEALDASKAQIDAVRPLPKHTVASLRDKLHLEWTYHSNAIEGNTLTLRETKVVLEGITVGGRSLVEHLEAINHREAINYVEGIVADQEDLSEWQIKNIHALVLKGIDGEGAGKYRRENVVISGASITPPDYLLVEDKMREMMTWYEKAKQLHPVERAAKLHTIFVKVHPFVDGNGRTGRLLMNFELMKFGYPPAILRKEDRLDYYNALDEACSTGSYDKITKMIGGAVQRSLDTYVSLVQPGVKHNVVNDASPEPDMKP</sequence>
<accession>A0A285TSN4</accession>
<feature type="active site" evidence="1">
    <location>
        <position position="170"/>
    </location>
</feature>
<name>A0A285TSN4_9PROT</name>
<dbReference type="Gene3D" id="1.10.3290.10">
    <property type="entry name" value="Fido-like domain"/>
    <property type="match status" value="1"/>
</dbReference>
<organism evidence="5 6">
    <name type="scientific">Thalassospira xiamenensis</name>
    <dbReference type="NCBI Taxonomy" id="220697"/>
    <lineage>
        <taxon>Bacteria</taxon>
        <taxon>Pseudomonadati</taxon>
        <taxon>Pseudomonadota</taxon>
        <taxon>Alphaproteobacteria</taxon>
        <taxon>Rhodospirillales</taxon>
        <taxon>Thalassospiraceae</taxon>
        <taxon>Thalassospira</taxon>
    </lineage>
</organism>
<evidence type="ECO:0000259" key="4">
    <source>
        <dbReference type="PROSITE" id="PS51459"/>
    </source>
</evidence>
<gene>
    <name evidence="5" type="ORF">SAMN05428964_105234</name>
</gene>
<reference evidence="5 6" key="1">
    <citation type="submission" date="2017-08" db="EMBL/GenBank/DDBJ databases">
        <authorList>
            <person name="de Groot N.N."/>
        </authorList>
    </citation>
    <scope>NUCLEOTIDE SEQUENCE [LARGE SCALE GENOMIC DNA]</scope>
    <source>
        <strain evidence="5 6">USBA 78</strain>
    </source>
</reference>
<dbReference type="PANTHER" id="PTHR13504:SF38">
    <property type="entry name" value="FIDO DOMAIN-CONTAINING PROTEIN"/>
    <property type="match status" value="1"/>
</dbReference>
<protein>
    <submittedName>
        <fullName evidence="5">Fic/DOC family protein</fullName>
    </submittedName>
</protein>
<dbReference type="InterPro" id="IPR036597">
    <property type="entry name" value="Fido-like_dom_sf"/>
</dbReference>
<evidence type="ECO:0000313" key="5">
    <source>
        <dbReference type="EMBL" id="SOC26926.1"/>
    </source>
</evidence>